<reference evidence="3 4" key="1">
    <citation type="submission" date="2020-10" db="EMBL/GenBank/DDBJ databases">
        <title>Connecting structure to function with the recovery of over 1000 high-quality activated sludge metagenome-assembled genomes encoding full-length rRNA genes using long-read sequencing.</title>
        <authorList>
            <person name="Singleton C.M."/>
            <person name="Petriglieri F."/>
            <person name="Kristensen J.M."/>
            <person name="Kirkegaard R.H."/>
            <person name="Michaelsen T.Y."/>
            <person name="Andersen M.H."/>
            <person name="Karst S.M."/>
            <person name="Dueholm M.S."/>
            <person name="Nielsen P.H."/>
            <person name="Albertsen M."/>
        </authorList>
    </citation>
    <scope>NUCLEOTIDE SEQUENCE [LARGE SCALE GENOMIC DNA]</scope>
    <source>
        <strain evidence="3">Ribe_18-Q3-R11-54_MAXAC.273</strain>
    </source>
</reference>
<organism evidence="3 4">
    <name type="scientific">Candidatus Opimibacter skivensis</name>
    <dbReference type="NCBI Taxonomy" id="2982028"/>
    <lineage>
        <taxon>Bacteria</taxon>
        <taxon>Pseudomonadati</taxon>
        <taxon>Bacteroidota</taxon>
        <taxon>Saprospiria</taxon>
        <taxon>Saprospirales</taxon>
        <taxon>Saprospiraceae</taxon>
        <taxon>Candidatus Opimibacter</taxon>
    </lineage>
</organism>
<evidence type="ECO:0000256" key="1">
    <source>
        <dbReference type="SAM" id="SignalP"/>
    </source>
</evidence>
<evidence type="ECO:0000259" key="2">
    <source>
        <dbReference type="Pfam" id="PF18962"/>
    </source>
</evidence>
<accession>A0A9D7ST87</accession>
<dbReference type="Proteomes" id="UP000808337">
    <property type="component" value="Unassembled WGS sequence"/>
</dbReference>
<feature type="domain" description="Secretion system C-terminal sorting" evidence="2">
    <location>
        <begin position="86"/>
        <end position="152"/>
    </location>
</feature>
<dbReference type="Pfam" id="PF18962">
    <property type="entry name" value="Por_Secre_tail"/>
    <property type="match status" value="1"/>
</dbReference>
<evidence type="ECO:0000313" key="4">
    <source>
        <dbReference type="Proteomes" id="UP000808337"/>
    </source>
</evidence>
<evidence type="ECO:0000313" key="3">
    <source>
        <dbReference type="EMBL" id="MBK9981591.1"/>
    </source>
</evidence>
<protein>
    <submittedName>
        <fullName evidence="3">T9SS type A sorting domain-containing protein</fullName>
    </submittedName>
</protein>
<feature type="chain" id="PRO_5039271868" evidence="1">
    <location>
        <begin position="20"/>
        <end position="165"/>
    </location>
</feature>
<sequence length="165" mass="18217">MKRLILSLISLGITFTSFSQSISPQILGSAGTHFTGSNAQLSWTIGEPVINTLDNGSNIITQGFHQTLLIITAIEEQSIEGVNVKVYPNPTSNLVIINLVNNLKDLKLELFDMTGKLLHWNLFGFSEGNVQFSLKDYASANYLLRIYAVDGSVNFTYMIEKLTAN</sequence>
<gene>
    <name evidence="3" type="ORF">IPP15_04060</name>
</gene>
<dbReference type="NCBIfam" id="TIGR04183">
    <property type="entry name" value="Por_Secre_tail"/>
    <property type="match status" value="1"/>
</dbReference>
<proteinExistence type="predicted"/>
<dbReference type="InterPro" id="IPR026444">
    <property type="entry name" value="Secre_tail"/>
</dbReference>
<name>A0A9D7ST87_9BACT</name>
<comment type="caution">
    <text evidence="3">The sequence shown here is derived from an EMBL/GenBank/DDBJ whole genome shotgun (WGS) entry which is preliminary data.</text>
</comment>
<dbReference type="EMBL" id="JADKGY010000001">
    <property type="protein sequence ID" value="MBK9981591.1"/>
    <property type="molecule type" value="Genomic_DNA"/>
</dbReference>
<feature type="signal peptide" evidence="1">
    <location>
        <begin position="1"/>
        <end position="19"/>
    </location>
</feature>
<keyword evidence="1" id="KW-0732">Signal</keyword>
<dbReference type="AlphaFoldDB" id="A0A9D7ST87"/>